<gene>
    <name evidence="1" type="ORF">FNB15_11585</name>
</gene>
<organism evidence="1 2">
    <name type="scientific">Ferrovibrio terrae</name>
    <dbReference type="NCBI Taxonomy" id="2594003"/>
    <lineage>
        <taxon>Bacteria</taxon>
        <taxon>Pseudomonadati</taxon>
        <taxon>Pseudomonadota</taxon>
        <taxon>Alphaproteobacteria</taxon>
        <taxon>Rhodospirillales</taxon>
        <taxon>Rhodospirillaceae</taxon>
        <taxon>Ferrovibrio</taxon>
    </lineage>
</organism>
<dbReference type="Proteomes" id="UP000317496">
    <property type="component" value="Chromosome"/>
</dbReference>
<evidence type="ECO:0000313" key="1">
    <source>
        <dbReference type="EMBL" id="QDO97868.1"/>
    </source>
</evidence>
<dbReference type="AlphaFoldDB" id="A0A516H258"/>
<dbReference type="PIRSF" id="PIRSF024492">
    <property type="entry name" value="UCP024492"/>
    <property type="match status" value="1"/>
</dbReference>
<sequence>MMAIFTIGHSNQTAEQFVGLLQTYGVRLLADVRSSPASRFAPQFNRDALARSLQDAGIGYRWFGRALGGKPRAPEPVFSAGIADLLQAAETQSTAVMCAERDPRMCHRTHLVTPALLKNGAIVKHILGDGTLLAHDALQQPLKQPDLFG</sequence>
<proteinExistence type="predicted"/>
<dbReference type="Pfam" id="PF04343">
    <property type="entry name" value="DUF488"/>
    <property type="match status" value="2"/>
</dbReference>
<dbReference type="RefSeq" id="WP_144068849.1">
    <property type="nucleotide sequence ID" value="NZ_CP041636.1"/>
</dbReference>
<name>A0A516H258_9PROT</name>
<dbReference type="PANTHER" id="PTHR39337">
    <property type="entry name" value="BLR5642 PROTEIN"/>
    <property type="match status" value="1"/>
</dbReference>
<dbReference type="OrthoDB" id="9789109at2"/>
<dbReference type="InterPro" id="IPR014519">
    <property type="entry name" value="UCP024492"/>
</dbReference>
<dbReference type="EMBL" id="CP041636">
    <property type="protein sequence ID" value="QDO97868.1"/>
    <property type="molecule type" value="Genomic_DNA"/>
</dbReference>
<dbReference type="PANTHER" id="PTHR39337:SF1">
    <property type="entry name" value="BLR5642 PROTEIN"/>
    <property type="match status" value="1"/>
</dbReference>
<evidence type="ECO:0000313" key="2">
    <source>
        <dbReference type="Proteomes" id="UP000317496"/>
    </source>
</evidence>
<reference evidence="1 2" key="1">
    <citation type="submission" date="2019-07" db="EMBL/GenBank/DDBJ databases">
        <title>Genome sequencing for Ferrovibrio sp. K5.</title>
        <authorList>
            <person name="Park S.-J."/>
        </authorList>
    </citation>
    <scope>NUCLEOTIDE SEQUENCE [LARGE SCALE GENOMIC DNA]</scope>
    <source>
        <strain evidence="1 2">K5</strain>
    </source>
</reference>
<accession>A0A516H258</accession>
<dbReference type="InterPro" id="IPR007438">
    <property type="entry name" value="DUF488"/>
</dbReference>
<keyword evidence="2" id="KW-1185">Reference proteome</keyword>
<dbReference type="KEGG" id="fer:FNB15_11585"/>
<protein>
    <submittedName>
        <fullName evidence="1">DUF488 domain-containing protein</fullName>
    </submittedName>
</protein>